<feature type="region of interest" description="Disordered" evidence="9">
    <location>
        <begin position="56"/>
        <end position="89"/>
    </location>
</feature>
<keyword evidence="7" id="KW-0539">Nucleus</keyword>
<keyword evidence="12" id="KW-1185">Reference proteome</keyword>
<dbReference type="InterPro" id="IPR013087">
    <property type="entry name" value="Znf_C2H2_type"/>
</dbReference>
<evidence type="ECO:0000256" key="6">
    <source>
        <dbReference type="ARBA" id="ARBA00023163"/>
    </source>
</evidence>
<accession>A0A6A6MLR2</accession>
<keyword evidence="3 8" id="KW-0863">Zinc-finger</keyword>
<gene>
    <name evidence="11" type="ORF">GH714_020783</name>
</gene>
<dbReference type="PANTHER" id="PTHR45801:SF84">
    <property type="entry name" value="C2H2-TYPE DOMAIN-CONTAINING PROTEIN"/>
    <property type="match status" value="1"/>
</dbReference>
<organism evidence="11 12">
    <name type="scientific">Hevea brasiliensis</name>
    <name type="common">Para rubber tree</name>
    <name type="synonym">Siphonia brasiliensis</name>
    <dbReference type="NCBI Taxonomy" id="3981"/>
    <lineage>
        <taxon>Eukaryota</taxon>
        <taxon>Viridiplantae</taxon>
        <taxon>Streptophyta</taxon>
        <taxon>Embryophyta</taxon>
        <taxon>Tracheophyta</taxon>
        <taxon>Spermatophyta</taxon>
        <taxon>Magnoliopsida</taxon>
        <taxon>eudicotyledons</taxon>
        <taxon>Gunneridae</taxon>
        <taxon>Pentapetalae</taxon>
        <taxon>rosids</taxon>
        <taxon>fabids</taxon>
        <taxon>Malpighiales</taxon>
        <taxon>Euphorbiaceae</taxon>
        <taxon>Crotonoideae</taxon>
        <taxon>Micrandreae</taxon>
        <taxon>Hevea</taxon>
    </lineage>
</organism>
<keyword evidence="2" id="KW-0479">Metal-binding</keyword>
<dbReference type="Gene3D" id="3.30.160.60">
    <property type="entry name" value="Classic Zinc Finger"/>
    <property type="match status" value="1"/>
</dbReference>
<dbReference type="Pfam" id="PF13912">
    <property type="entry name" value="zf-C2H2_6"/>
    <property type="match status" value="1"/>
</dbReference>
<proteinExistence type="predicted"/>
<evidence type="ECO:0000256" key="1">
    <source>
        <dbReference type="ARBA" id="ARBA00004123"/>
    </source>
</evidence>
<evidence type="ECO:0000256" key="7">
    <source>
        <dbReference type="ARBA" id="ARBA00023242"/>
    </source>
</evidence>
<evidence type="ECO:0000313" key="11">
    <source>
        <dbReference type="EMBL" id="KAF2313947.1"/>
    </source>
</evidence>
<dbReference type="GO" id="GO:0008270">
    <property type="term" value="F:zinc ion binding"/>
    <property type="evidence" value="ECO:0007669"/>
    <property type="project" value="UniProtKB-KW"/>
</dbReference>
<name>A0A6A6MLR2_HEVBR</name>
<evidence type="ECO:0000256" key="2">
    <source>
        <dbReference type="ARBA" id="ARBA00022723"/>
    </source>
</evidence>
<dbReference type="PROSITE" id="PS00028">
    <property type="entry name" value="ZINC_FINGER_C2H2_1"/>
    <property type="match status" value="1"/>
</dbReference>
<dbReference type="AlphaFoldDB" id="A0A6A6MLR2"/>
<reference evidence="11 12" key="1">
    <citation type="journal article" date="2020" name="Mol. Plant">
        <title>The Chromosome-Based Rubber Tree Genome Provides New Insights into Spurge Genome Evolution and Rubber Biosynthesis.</title>
        <authorList>
            <person name="Liu J."/>
            <person name="Shi C."/>
            <person name="Shi C.C."/>
            <person name="Li W."/>
            <person name="Zhang Q.J."/>
            <person name="Zhang Y."/>
            <person name="Li K."/>
            <person name="Lu H.F."/>
            <person name="Shi C."/>
            <person name="Zhu S.T."/>
            <person name="Xiao Z.Y."/>
            <person name="Nan H."/>
            <person name="Yue Y."/>
            <person name="Zhu X.G."/>
            <person name="Wu Y."/>
            <person name="Hong X.N."/>
            <person name="Fan G.Y."/>
            <person name="Tong Y."/>
            <person name="Zhang D."/>
            <person name="Mao C.L."/>
            <person name="Liu Y.L."/>
            <person name="Hao S.J."/>
            <person name="Liu W.Q."/>
            <person name="Lv M.Q."/>
            <person name="Zhang H.B."/>
            <person name="Liu Y."/>
            <person name="Hu-Tang G.R."/>
            <person name="Wang J.P."/>
            <person name="Wang J.H."/>
            <person name="Sun Y.H."/>
            <person name="Ni S.B."/>
            <person name="Chen W.B."/>
            <person name="Zhang X.C."/>
            <person name="Jiao Y.N."/>
            <person name="Eichler E.E."/>
            <person name="Li G.H."/>
            <person name="Liu X."/>
            <person name="Gao L.Z."/>
        </authorList>
    </citation>
    <scope>NUCLEOTIDE SEQUENCE [LARGE SCALE GENOMIC DNA]</scope>
    <source>
        <strain evidence="12">cv. GT1</strain>
        <tissue evidence="11">Leaf</tissue>
    </source>
</reference>
<feature type="region of interest" description="Disordered" evidence="9">
    <location>
        <begin position="1"/>
        <end position="33"/>
    </location>
</feature>
<evidence type="ECO:0000256" key="5">
    <source>
        <dbReference type="ARBA" id="ARBA00023015"/>
    </source>
</evidence>
<feature type="compositionally biased region" description="Polar residues" evidence="9">
    <location>
        <begin position="1"/>
        <end position="11"/>
    </location>
</feature>
<evidence type="ECO:0000256" key="9">
    <source>
        <dbReference type="SAM" id="MobiDB-lite"/>
    </source>
</evidence>
<evidence type="ECO:0000256" key="8">
    <source>
        <dbReference type="PROSITE-ProRule" id="PRU00042"/>
    </source>
</evidence>
<feature type="compositionally biased region" description="Polar residues" evidence="9">
    <location>
        <begin position="74"/>
        <end position="85"/>
    </location>
</feature>
<feature type="compositionally biased region" description="Basic residues" evidence="9">
    <location>
        <begin position="60"/>
        <end position="69"/>
    </location>
</feature>
<dbReference type="PANTHER" id="PTHR45801">
    <property type="entry name" value="OS07G0101800 PROTEIN"/>
    <property type="match status" value="1"/>
</dbReference>
<comment type="subcellular location">
    <subcellularLocation>
        <location evidence="1">Nucleus</location>
    </subcellularLocation>
</comment>
<dbReference type="SUPFAM" id="SSF57667">
    <property type="entry name" value="beta-beta-alpha zinc fingers"/>
    <property type="match status" value="1"/>
</dbReference>
<dbReference type="InterPro" id="IPR036236">
    <property type="entry name" value="Znf_C2H2_sf"/>
</dbReference>
<dbReference type="PROSITE" id="PS50157">
    <property type="entry name" value="ZINC_FINGER_C2H2_2"/>
    <property type="match status" value="1"/>
</dbReference>
<dbReference type="EMBL" id="JAAGAX010000005">
    <property type="protein sequence ID" value="KAF2313947.1"/>
    <property type="molecule type" value="Genomic_DNA"/>
</dbReference>
<dbReference type="InterPro" id="IPR052426">
    <property type="entry name" value="Plant_dev_regulator"/>
</dbReference>
<dbReference type="SMART" id="SM00355">
    <property type="entry name" value="ZnF_C2H2"/>
    <property type="match status" value="1"/>
</dbReference>
<comment type="caution">
    <text evidence="11">The sequence shown here is derived from an EMBL/GenBank/DDBJ whole genome shotgun (WGS) entry which is preliminary data.</text>
</comment>
<feature type="domain" description="C2H2-type" evidence="10">
    <location>
        <begin position="40"/>
        <end position="67"/>
    </location>
</feature>
<evidence type="ECO:0000256" key="4">
    <source>
        <dbReference type="ARBA" id="ARBA00022833"/>
    </source>
</evidence>
<sequence length="220" mass="24947">MGSGKQGTSETSSEENDRQEQVQEGATSTTTSSISSKRSYECTFCKRGFTNAQALGGHMNIHRKDRAKTKPVTAGSSISGTTNEKYMNPNHMGPISYETMNYYPVLEAQRNYPMNFHPSGSSIPRLTHCYYHGNDLHVPPRHQSLSMNEELWGANLSLQIDSNHLEDKELNREVSKQDEVDLELRLGHDRQTLLKHGRRKIILGSKLQYDERYESANEVL</sequence>
<keyword evidence="6" id="KW-0804">Transcription</keyword>
<dbReference type="Proteomes" id="UP000467840">
    <property type="component" value="Chromosome 15"/>
</dbReference>
<evidence type="ECO:0000259" key="10">
    <source>
        <dbReference type="PROSITE" id="PS50157"/>
    </source>
</evidence>
<evidence type="ECO:0000313" key="12">
    <source>
        <dbReference type="Proteomes" id="UP000467840"/>
    </source>
</evidence>
<keyword evidence="5" id="KW-0805">Transcription regulation</keyword>
<dbReference type="GO" id="GO:0005634">
    <property type="term" value="C:nucleus"/>
    <property type="evidence" value="ECO:0007669"/>
    <property type="project" value="UniProtKB-SubCell"/>
</dbReference>
<protein>
    <recommendedName>
        <fullName evidence="10">C2H2-type domain-containing protein</fullName>
    </recommendedName>
</protein>
<keyword evidence="4" id="KW-0862">Zinc</keyword>
<evidence type="ECO:0000256" key="3">
    <source>
        <dbReference type="ARBA" id="ARBA00022771"/>
    </source>
</evidence>